<evidence type="ECO:0000313" key="1">
    <source>
        <dbReference type="EMBL" id="GHC34750.1"/>
    </source>
</evidence>
<dbReference type="GO" id="GO:0008198">
    <property type="term" value="F:ferrous iron binding"/>
    <property type="evidence" value="ECO:0007669"/>
    <property type="project" value="TreeGrafter"/>
</dbReference>
<reference evidence="1" key="1">
    <citation type="journal article" date="2014" name="Int. J. Syst. Evol. Microbiol.">
        <title>Complete genome sequence of Corynebacterium casei LMG S-19264T (=DSM 44701T), isolated from a smear-ripened cheese.</title>
        <authorList>
            <consortium name="US DOE Joint Genome Institute (JGI-PGF)"/>
            <person name="Walter F."/>
            <person name="Albersmeier A."/>
            <person name="Kalinowski J."/>
            <person name="Ruckert C."/>
        </authorList>
    </citation>
    <scope>NUCLEOTIDE SEQUENCE</scope>
    <source>
        <strain evidence="1">JCM 4633</strain>
    </source>
</reference>
<dbReference type="InterPro" id="IPR007479">
    <property type="entry name" value="ISC_FeS_clus_asmbl_IscsX"/>
</dbReference>
<comment type="caution">
    <text evidence="1">The sequence shown here is derived from an EMBL/GenBank/DDBJ whole genome shotgun (WGS) entry which is preliminary data.</text>
</comment>
<dbReference type="GO" id="GO:0016226">
    <property type="term" value="P:iron-sulfur cluster assembly"/>
    <property type="evidence" value="ECO:0007669"/>
    <property type="project" value="InterPro"/>
</dbReference>
<organism evidence="1 2">
    <name type="scientific">Streptomyces cinnamoneus</name>
    <name type="common">Streptoverticillium cinnamoneum</name>
    <dbReference type="NCBI Taxonomy" id="53446"/>
    <lineage>
        <taxon>Bacteria</taxon>
        <taxon>Bacillati</taxon>
        <taxon>Actinomycetota</taxon>
        <taxon>Actinomycetes</taxon>
        <taxon>Kitasatosporales</taxon>
        <taxon>Streptomycetaceae</taxon>
        <taxon>Streptomyces</taxon>
        <taxon>Streptomyces cinnamoneus group</taxon>
    </lineage>
</organism>
<proteinExistence type="predicted"/>
<dbReference type="GO" id="GO:0005829">
    <property type="term" value="C:cytosol"/>
    <property type="evidence" value="ECO:0007669"/>
    <property type="project" value="TreeGrafter"/>
</dbReference>
<dbReference type="PANTHER" id="PTHR37532">
    <property type="entry name" value="PROTEIN ISCX"/>
    <property type="match status" value="1"/>
</dbReference>
<dbReference type="Gene3D" id="1.10.10.600">
    <property type="entry name" value="IscX-like"/>
    <property type="match status" value="1"/>
</dbReference>
<reference evidence="1" key="2">
    <citation type="submission" date="2020-09" db="EMBL/GenBank/DDBJ databases">
        <authorList>
            <person name="Sun Q."/>
            <person name="Ohkuma M."/>
        </authorList>
    </citation>
    <scope>NUCLEOTIDE SEQUENCE</scope>
    <source>
        <strain evidence="1">JCM 4633</strain>
    </source>
</reference>
<dbReference type="Proteomes" id="UP000646244">
    <property type="component" value="Unassembled WGS sequence"/>
</dbReference>
<protein>
    <submittedName>
        <fullName evidence="1">Fe-S assembly protein IscX</fullName>
    </submittedName>
</protein>
<evidence type="ECO:0000313" key="2">
    <source>
        <dbReference type="Proteomes" id="UP000646244"/>
    </source>
</evidence>
<name>A0A918TAM2_STRCJ</name>
<sequence>MRWTDIEQIAADLAAQYPAAEPLTVDFTEIRDRAAALSAFSDDPARCNLRILESIQLAWLDRLDGIGTTD</sequence>
<gene>
    <name evidence="1" type="ORF">GCM10010507_04520</name>
</gene>
<dbReference type="EMBL" id="BMVB01000001">
    <property type="protein sequence ID" value="GHC34750.1"/>
    <property type="molecule type" value="Genomic_DNA"/>
</dbReference>
<dbReference type="SUPFAM" id="SSF140319">
    <property type="entry name" value="IscX-like"/>
    <property type="match status" value="1"/>
</dbReference>
<dbReference type="PANTHER" id="PTHR37532:SF1">
    <property type="entry name" value="PROTEIN ISCX"/>
    <property type="match status" value="1"/>
</dbReference>
<dbReference type="Pfam" id="PF04384">
    <property type="entry name" value="Fe-S_assembly"/>
    <property type="match status" value="1"/>
</dbReference>
<dbReference type="NCBIfam" id="TIGR03412">
    <property type="entry name" value="iscX_yfhJ"/>
    <property type="match status" value="1"/>
</dbReference>
<dbReference type="RefSeq" id="WP_190107870.1">
    <property type="nucleotide sequence ID" value="NZ_BMVB01000001.1"/>
</dbReference>
<accession>A0A918TAM2</accession>
<dbReference type="AlphaFoldDB" id="A0A918TAM2"/>
<dbReference type="InterPro" id="IPR036762">
    <property type="entry name" value="IscX-like_sf"/>
</dbReference>